<reference evidence="2 3" key="1">
    <citation type="journal article" date="2023" name="Hortic Res">
        <title>Pangenome of water caltrop reveals structural variations and asymmetric subgenome divergence after allopolyploidization.</title>
        <authorList>
            <person name="Zhang X."/>
            <person name="Chen Y."/>
            <person name="Wang L."/>
            <person name="Yuan Y."/>
            <person name="Fang M."/>
            <person name="Shi L."/>
            <person name="Lu R."/>
            <person name="Comes H.P."/>
            <person name="Ma Y."/>
            <person name="Chen Y."/>
            <person name="Huang G."/>
            <person name="Zhou Y."/>
            <person name="Zheng Z."/>
            <person name="Qiu Y."/>
        </authorList>
    </citation>
    <scope>NUCLEOTIDE SEQUENCE [LARGE SCALE GENOMIC DNA]</scope>
    <source>
        <strain evidence="2">F231</strain>
    </source>
</reference>
<dbReference type="InterPro" id="IPR029005">
    <property type="entry name" value="LIM-bd/SEUSS"/>
</dbReference>
<feature type="region of interest" description="Disordered" evidence="1">
    <location>
        <begin position="213"/>
        <end position="251"/>
    </location>
</feature>
<dbReference type="AlphaFoldDB" id="A0AAN7M1Y3"/>
<gene>
    <name evidence="2" type="ORF">SAY86_021350</name>
</gene>
<feature type="region of interest" description="Disordered" evidence="1">
    <location>
        <begin position="68"/>
        <end position="120"/>
    </location>
</feature>
<protein>
    <recommendedName>
        <fullName evidence="4">Transcriptional corepressor SEUSS</fullName>
    </recommendedName>
</protein>
<dbReference type="Pfam" id="PF01803">
    <property type="entry name" value="LIM_bind"/>
    <property type="match status" value="1"/>
</dbReference>
<dbReference type="Proteomes" id="UP001346149">
    <property type="component" value="Unassembled WGS sequence"/>
</dbReference>
<comment type="caution">
    <text evidence="2">The sequence shown here is derived from an EMBL/GenBank/DDBJ whole genome shotgun (WGS) entry which is preliminary data.</text>
</comment>
<sequence length="946" mass="103758">MEQAFWMSSFDSDRHHKNSPHLTPWDHVEWSGGDSDQDLPPEAKQRCDLTVAWDHVNGGSDLDLRAEAKAQPDRDYSQPPESEDRKMVLSGPPTPISGSQNVSPSLLQSNSGMSEGVTAPSQTSFPSLLYSHPQMGNMNVLGNMQNMSSILSQSFGCNSQNPAFSGSMSGQRGSMDEGTGTELDSLANVGNAMSYNSPSSSFLLGNPSTCGQFHGQHFQNSSNQMVPDQSPSQQNEQKNFPSTQQAAQQFSVPPKAQIGGLSSLDLVKLEPQMITEQLRSTKNMNAMKLEPQQIPTLSMRNLPPVKMDPQLHPESQLFLQQQQQLMQLKRMSSSPTQLNLLQQQRIFHLQQQHQQQQLMKVLPQQRIQLPQHFQQQNLTIRPPPVKSGYEPGMCARRISHFINQQQQRPKDNNIEFWRKFVDEYFARNAKKKWCVSMYGSGRQTTGVFPQDVWHCDICNRKPGRGFEATYEVFPRLFKIKYEGGTVEELLYLDMPRESQNSSGQIVLDYAKAIQESVFDQLRVVREGQLRVIFTPELKICSWEFCARRHDELIPRRLLIPQVSQLGAVAQKYQAATQNASPTVSELQNSCNMFLSSARQLAKAVEVPSVNDLGYTKRYVRCLQISEVVNCMKDLIDYSRETGTGPMESLAKYPRRAATSVGPRQGQLTHEQLQHQRQLLAASPDLNGGHQSSSQSASTQIPSMSNGGSGNNSLNPVTNCGSSSNAMGALHHQNSVNSRQHNTISNTTSPYNGIVQNQSPGSSCSIPPTHSGNTNSNALQTSQSALSATTHVGSTNCLPNTTMQQAESVLNSMAQSSVQKILQNMISSPLQSAGSMGSDMKSRNGSLPAGLSPTPGLGNANGFLGRGGYDPNGGAGPGQSAMMINGLRAAMSNSSLVNGRVGMSSMISDRAMNHLHQQDIGNLAMNGLGPMNGAGFGNNIQYEWKSP</sequence>
<proteinExistence type="predicted"/>
<dbReference type="EMBL" id="JAXQNO010000003">
    <property type="protein sequence ID" value="KAK4800863.1"/>
    <property type="molecule type" value="Genomic_DNA"/>
</dbReference>
<feature type="compositionally biased region" description="Basic and acidic residues" evidence="1">
    <location>
        <begin position="68"/>
        <end position="87"/>
    </location>
</feature>
<feature type="compositionally biased region" description="Polar residues" evidence="1">
    <location>
        <begin position="96"/>
        <end position="120"/>
    </location>
</feature>
<evidence type="ECO:0000256" key="1">
    <source>
        <dbReference type="SAM" id="MobiDB-lite"/>
    </source>
</evidence>
<feature type="region of interest" description="Disordered" evidence="1">
    <location>
        <begin position="829"/>
        <end position="852"/>
    </location>
</feature>
<evidence type="ECO:0000313" key="2">
    <source>
        <dbReference type="EMBL" id="KAK4800863.1"/>
    </source>
</evidence>
<feature type="compositionally biased region" description="Low complexity" evidence="1">
    <location>
        <begin position="690"/>
        <end position="705"/>
    </location>
</feature>
<evidence type="ECO:0000313" key="3">
    <source>
        <dbReference type="Proteomes" id="UP001346149"/>
    </source>
</evidence>
<keyword evidence="3" id="KW-1185">Reference proteome</keyword>
<feature type="region of interest" description="Disordered" evidence="1">
    <location>
        <begin position="1"/>
        <end position="46"/>
    </location>
</feature>
<accession>A0AAN7M1Y3</accession>
<name>A0AAN7M1Y3_TRANT</name>
<dbReference type="PANTHER" id="PTHR10378">
    <property type="entry name" value="LIM DOMAIN-BINDING PROTEIN"/>
    <property type="match status" value="1"/>
</dbReference>
<organism evidence="2 3">
    <name type="scientific">Trapa natans</name>
    <name type="common">Water chestnut</name>
    <dbReference type="NCBI Taxonomy" id="22666"/>
    <lineage>
        <taxon>Eukaryota</taxon>
        <taxon>Viridiplantae</taxon>
        <taxon>Streptophyta</taxon>
        <taxon>Embryophyta</taxon>
        <taxon>Tracheophyta</taxon>
        <taxon>Spermatophyta</taxon>
        <taxon>Magnoliopsida</taxon>
        <taxon>eudicotyledons</taxon>
        <taxon>Gunneridae</taxon>
        <taxon>Pentapetalae</taxon>
        <taxon>rosids</taxon>
        <taxon>malvids</taxon>
        <taxon>Myrtales</taxon>
        <taxon>Lythraceae</taxon>
        <taxon>Trapa</taxon>
    </lineage>
</organism>
<feature type="compositionally biased region" description="Polar residues" evidence="1">
    <location>
        <begin position="665"/>
        <end position="676"/>
    </location>
</feature>
<evidence type="ECO:0008006" key="4">
    <source>
        <dbReference type="Google" id="ProtNLM"/>
    </source>
</evidence>
<feature type="region of interest" description="Disordered" evidence="1">
    <location>
        <begin position="654"/>
        <end position="786"/>
    </location>
</feature>
<feature type="compositionally biased region" description="Polar residues" evidence="1">
    <location>
        <begin position="713"/>
        <end position="786"/>
    </location>
</feature>